<sequence>MLKTKKHIITIAMTLIAIIVINLISSKLYQRFDLTKDKRYTLSDAALQTIDGVDSPLVIDVFLEGDFPSEFRRLRNETQQLLEEFSVNNSNVKFDFINPLADEATRNQNLQQLSQRGLQPFQISIKNNGKTTQEVIIPWALASYNEQTVIIPLIKNKIGATDQELVNSSIQNLEYAFAEGFKKLVNPKQKKIAVLRGNGQLSDVYVADFLKKLGEHYYLAPFTLDSVASNPQRTLQDISNYDLIISAKPSIPFSEEEKYVLDQFTMRGGKSLWLTESIVMDRDSLNNSSGTAVAIMKDLNLNDFFFKYGVRINPVIVNDLYSAPIPLAIGEGNNAQFQPVQWSYSPLAASNPNHPITTNLDPVKFDFASQIDTLKNGIDKTLLLRSSQLTKLEGVPREISLDVVTQEPDPESYKEPNQTLAVLLEGEFTSVYDKRVKPFKISDDVTKSAPTKMIVIADGDVIKNEVIRNQPQELGFEFLTKRKFGNKEFLENAVNYLLNDDGLINIRTKEVKLAFLDFQKIENQKSKWQIINIALPLVILGLFGIVFNYFRRKRYTK</sequence>
<proteinExistence type="predicted"/>
<evidence type="ECO:0000259" key="2">
    <source>
        <dbReference type="Pfam" id="PF09822"/>
    </source>
</evidence>
<feature type="transmembrane region" description="Helical" evidence="1">
    <location>
        <begin position="7"/>
        <end position="25"/>
    </location>
</feature>
<keyword evidence="1" id="KW-1133">Transmembrane helix</keyword>
<comment type="caution">
    <text evidence="4">The sequence shown here is derived from an EMBL/GenBank/DDBJ whole genome shotgun (WGS) entry which is preliminary data.</text>
</comment>
<dbReference type="Proteomes" id="UP001203687">
    <property type="component" value="Unassembled WGS sequence"/>
</dbReference>
<keyword evidence="1" id="KW-0812">Transmembrane</keyword>
<dbReference type="NCBIfam" id="TIGR03521">
    <property type="entry name" value="GldG"/>
    <property type="match status" value="1"/>
</dbReference>
<keyword evidence="1" id="KW-0472">Membrane</keyword>
<evidence type="ECO:0000313" key="4">
    <source>
        <dbReference type="EMBL" id="MCK8479841.1"/>
    </source>
</evidence>
<dbReference type="Pfam" id="PF23357">
    <property type="entry name" value="DUF7088"/>
    <property type="match status" value="1"/>
</dbReference>
<keyword evidence="5" id="KW-1185">Reference proteome</keyword>
<dbReference type="InterPro" id="IPR019863">
    <property type="entry name" value="Motility-assoc_ABC-rel_GldG"/>
</dbReference>
<reference evidence="4" key="1">
    <citation type="submission" date="2022-04" db="EMBL/GenBank/DDBJ databases">
        <authorList>
            <person name="Ren T."/>
        </authorList>
    </citation>
    <scope>NUCLEOTIDE SEQUENCE</scope>
    <source>
        <strain evidence="4">F63249</strain>
    </source>
</reference>
<dbReference type="RefSeq" id="WP_248412088.1">
    <property type="nucleotide sequence ID" value="NZ_JALPQF010000003.1"/>
</dbReference>
<evidence type="ECO:0000259" key="3">
    <source>
        <dbReference type="Pfam" id="PF23357"/>
    </source>
</evidence>
<feature type="transmembrane region" description="Helical" evidence="1">
    <location>
        <begin position="528"/>
        <end position="550"/>
    </location>
</feature>
<accession>A0ABT0H664</accession>
<organism evidence="4 5">
    <name type="scientific">Psychroserpens algicola</name>
    <dbReference type="NCBI Taxonomy" id="1719034"/>
    <lineage>
        <taxon>Bacteria</taxon>
        <taxon>Pseudomonadati</taxon>
        <taxon>Bacteroidota</taxon>
        <taxon>Flavobacteriia</taxon>
        <taxon>Flavobacteriales</taxon>
        <taxon>Flavobacteriaceae</taxon>
        <taxon>Psychroserpens</taxon>
    </lineage>
</organism>
<dbReference type="InterPro" id="IPR055396">
    <property type="entry name" value="DUF7088"/>
</dbReference>
<name>A0ABT0H664_9FLAO</name>
<dbReference type="Pfam" id="PF09822">
    <property type="entry name" value="ABC_transp_aux"/>
    <property type="match status" value="1"/>
</dbReference>
<evidence type="ECO:0000256" key="1">
    <source>
        <dbReference type="SAM" id="Phobius"/>
    </source>
</evidence>
<feature type="domain" description="ABC-type uncharacterised transport system" evidence="2">
    <location>
        <begin position="189"/>
        <end position="493"/>
    </location>
</feature>
<dbReference type="InterPro" id="IPR019196">
    <property type="entry name" value="ABC_transp_unknown"/>
</dbReference>
<gene>
    <name evidence="4" type="primary">gldG</name>
    <name evidence="4" type="ORF">MUY34_04365</name>
</gene>
<protein>
    <submittedName>
        <fullName evidence="4">Gliding motility-associated ABC transporter substrate-binding protein GldG</fullName>
    </submittedName>
</protein>
<feature type="domain" description="DUF7088" evidence="3">
    <location>
        <begin position="36"/>
        <end position="142"/>
    </location>
</feature>
<evidence type="ECO:0000313" key="5">
    <source>
        <dbReference type="Proteomes" id="UP001203687"/>
    </source>
</evidence>
<dbReference type="EMBL" id="JALPQF010000003">
    <property type="protein sequence ID" value="MCK8479841.1"/>
    <property type="molecule type" value="Genomic_DNA"/>
</dbReference>